<dbReference type="EMBL" id="JAAALK010000080">
    <property type="protein sequence ID" value="KAG8091383.1"/>
    <property type="molecule type" value="Genomic_DNA"/>
</dbReference>
<evidence type="ECO:0000313" key="1">
    <source>
        <dbReference type="EMBL" id="KAG8091383.1"/>
    </source>
</evidence>
<protein>
    <submittedName>
        <fullName evidence="1">Uncharacterized protein</fullName>
    </submittedName>
</protein>
<proteinExistence type="predicted"/>
<reference evidence="1" key="1">
    <citation type="journal article" date="2021" name="bioRxiv">
        <title>Whole Genome Assembly and Annotation of Northern Wild Rice, Zizania palustris L., Supports a Whole Genome Duplication in the Zizania Genus.</title>
        <authorList>
            <person name="Haas M."/>
            <person name="Kono T."/>
            <person name="Macchietto M."/>
            <person name="Millas R."/>
            <person name="McGilp L."/>
            <person name="Shao M."/>
            <person name="Duquette J."/>
            <person name="Hirsch C.N."/>
            <person name="Kimball J."/>
        </authorList>
    </citation>
    <scope>NUCLEOTIDE SEQUENCE</scope>
    <source>
        <tissue evidence="1">Fresh leaf tissue</tissue>
    </source>
</reference>
<comment type="caution">
    <text evidence="1">The sequence shown here is derived from an EMBL/GenBank/DDBJ whole genome shotgun (WGS) entry which is preliminary data.</text>
</comment>
<name>A0A8J5WLU1_ZIZPA</name>
<sequence>MCLLRPPSVPLLPALSPPPPRLEASTPPPPRRLCLPCSDSDHLPPPPLSCPPQMDSQILARPQALVLYLLPASRAPSVSRFRRPSPRRLLVVRPVAVLGGGGFTDVGDLFGRVEAFLYTVADATVSASPDVAQGGAKEVAGDWLSGITNSMETVLKVRFC</sequence>
<keyword evidence="2" id="KW-1185">Reference proteome</keyword>
<evidence type="ECO:0000313" key="2">
    <source>
        <dbReference type="Proteomes" id="UP000729402"/>
    </source>
</evidence>
<dbReference type="AlphaFoldDB" id="A0A8J5WLU1"/>
<accession>A0A8J5WLU1</accession>
<dbReference type="OrthoDB" id="1927089at2759"/>
<organism evidence="1 2">
    <name type="scientific">Zizania palustris</name>
    <name type="common">Northern wild rice</name>
    <dbReference type="NCBI Taxonomy" id="103762"/>
    <lineage>
        <taxon>Eukaryota</taxon>
        <taxon>Viridiplantae</taxon>
        <taxon>Streptophyta</taxon>
        <taxon>Embryophyta</taxon>
        <taxon>Tracheophyta</taxon>
        <taxon>Spermatophyta</taxon>
        <taxon>Magnoliopsida</taxon>
        <taxon>Liliopsida</taxon>
        <taxon>Poales</taxon>
        <taxon>Poaceae</taxon>
        <taxon>BOP clade</taxon>
        <taxon>Oryzoideae</taxon>
        <taxon>Oryzeae</taxon>
        <taxon>Zizaniinae</taxon>
        <taxon>Zizania</taxon>
    </lineage>
</organism>
<gene>
    <name evidence="1" type="ORF">GUJ93_ZPchr0012g21731</name>
</gene>
<dbReference type="Proteomes" id="UP000729402">
    <property type="component" value="Unassembled WGS sequence"/>
</dbReference>
<reference evidence="1" key="2">
    <citation type="submission" date="2021-02" db="EMBL/GenBank/DDBJ databases">
        <authorList>
            <person name="Kimball J.A."/>
            <person name="Haas M.W."/>
            <person name="Macchietto M."/>
            <person name="Kono T."/>
            <person name="Duquette J."/>
            <person name="Shao M."/>
        </authorList>
    </citation>
    <scope>NUCLEOTIDE SEQUENCE</scope>
    <source>
        <tissue evidence="1">Fresh leaf tissue</tissue>
    </source>
</reference>